<feature type="transmembrane region" description="Helical" evidence="6">
    <location>
        <begin position="25"/>
        <end position="43"/>
    </location>
</feature>
<organism evidence="7 8">
    <name type="scientific">Fermentimonas caenicola</name>
    <dbReference type="NCBI Taxonomy" id="1562970"/>
    <lineage>
        <taxon>Bacteria</taxon>
        <taxon>Pseudomonadati</taxon>
        <taxon>Bacteroidota</taxon>
        <taxon>Bacteroidia</taxon>
        <taxon>Bacteroidales</taxon>
        <taxon>Dysgonomonadaceae</taxon>
        <taxon>Fermentimonas</taxon>
    </lineage>
</organism>
<proteinExistence type="predicted"/>
<keyword evidence="2 6" id="KW-0812">Transmembrane</keyword>
<dbReference type="Pfam" id="PF04228">
    <property type="entry name" value="Zn_peptidase"/>
    <property type="match status" value="1"/>
</dbReference>
<dbReference type="HOGENOM" id="CLU_059329_0_0_10"/>
<evidence type="ECO:0000256" key="6">
    <source>
        <dbReference type="SAM" id="Phobius"/>
    </source>
</evidence>
<dbReference type="Proteomes" id="UP000032417">
    <property type="component" value="Chromosome 1"/>
</dbReference>
<keyword evidence="8" id="KW-1185">Reference proteome</keyword>
<evidence type="ECO:0000256" key="2">
    <source>
        <dbReference type="ARBA" id="ARBA00022692"/>
    </source>
</evidence>
<keyword evidence="4 6" id="KW-0472">Membrane</keyword>
<keyword evidence="3 6" id="KW-1133">Transmembrane helix</keyword>
<protein>
    <submittedName>
        <fullName evidence="7">Metallopeptidase, zinc binding</fullName>
    </submittedName>
</protein>
<dbReference type="GO" id="GO:0016020">
    <property type="term" value="C:membrane"/>
    <property type="evidence" value="ECO:0007669"/>
    <property type="project" value="UniProtKB-SubCell"/>
</dbReference>
<evidence type="ECO:0000256" key="4">
    <source>
        <dbReference type="ARBA" id="ARBA00023136"/>
    </source>
</evidence>
<sequence>MKWVRRNDSEANYEDRRGRGSGRKAAIGGAGAIIVALIALLLGQNPFEAVNMVNSISPGGESTEIVDPSRVNENEELKVFTLGVFNSANEVWSEIFRTQLQQSYQNPTLVTFTDATISECGGATSSVGPFYCPGDQKMYIDLNFFHQLRNDFGAKGDLAMAYVTAHEVGHHVQKLLGILDQVNQYRGRISETEFNKLNVKLELQADFLAGVWVYHAQRMNIIKLEPGDLESAISATTAVGDDTIQKRSMGYTVPDSFTHGTSAERTYWFRLGMETGDISRGDTFNNI</sequence>
<evidence type="ECO:0000256" key="1">
    <source>
        <dbReference type="ARBA" id="ARBA00004167"/>
    </source>
</evidence>
<comment type="subcellular location">
    <subcellularLocation>
        <location evidence="1">Membrane</location>
        <topology evidence="1">Single-pass membrane protein</topology>
    </subcellularLocation>
</comment>
<evidence type="ECO:0000313" key="8">
    <source>
        <dbReference type="Proteomes" id="UP000032417"/>
    </source>
</evidence>
<dbReference type="OrthoDB" id="9774900at2"/>
<dbReference type="EMBL" id="LN515532">
    <property type="protein sequence ID" value="CEA15625.1"/>
    <property type="molecule type" value="Genomic_DNA"/>
</dbReference>
<feature type="compositionally biased region" description="Basic and acidic residues" evidence="5">
    <location>
        <begin position="1"/>
        <end position="18"/>
    </location>
</feature>
<gene>
    <name evidence="7" type="ORF">ING2E5B_0862</name>
</gene>
<feature type="region of interest" description="Disordered" evidence="5">
    <location>
        <begin position="1"/>
        <end position="24"/>
    </location>
</feature>
<accession>A0A098BY84</accession>
<dbReference type="PATRIC" id="fig|1562970.3.peg.856"/>
<reference evidence="7 8" key="1">
    <citation type="submission" date="2014-08" db="EMBL/GenBank/DDBJ databases">
        <authorList>
            <person name="Wibberg D."/>
        </authorList>
    </citation>
    <scope>NUCLEOTIDE SEQUENCE [LARGE SCALE GENOMIC DNA]</scope>
    <source>
        <strain evidence="8">ING2-E5B</strain>
    </source>
</reference>
<dbReference type="PANTHER" id="PTHR30168">
    <property type="entry name" value="PUTATIVE MEMBRANE PROTEIN YPFJ"/>
    <property type="match status" value="1"/>
</dbReference>
<name>A0A098BY84_9BACT</name>
<evidence type="ECO:0000256" key="3">
    <source>
        <dbReference type="ARBA" id="ARBA00022989"/>
    </source>
</evidence>
<dbReference type="InterPro" id="IPR007343">
    <property type="entry name" value="Uncharacterised_pept_Zn_put"/>
</dbReference>
<evidence type="ECO:0000313" key="7">
    <source>
        <dbReference type="EMBL" id="CEA15625.1"/>
    </source>
</evidence>
<dbReference type="KEGG" id="pbt:ING2E5B_0862"/>
<evidence type="ECO:0000256" key="5">
    <source>
        <dbReference type="SAM" id="MobiDB-lite"/>
    </source>
</evidence>
<dbReference type="PANTHER" id="PTHR30168:SF0">
    <property type="entry name" value="INNER MEMBRANE PROTEIN"/>
    <property type="match status" value="1"/>
</dbReference>
<dbReference type="STRING" id="1562970.ING2E5B_0862"/>
<dbReference type="AlphaFoldDB" id="A0A098BY84"/>